<dbReference type="InterPro" id="IPR036388">
    <property type="entry name" value="WH-like_DNA-bd_sf"/>
</dbReference>
<dbReference type="InterPro" id="IPR002182">
    <property type="entry name" value="NB-ARC"/>
</dbReference>
<feature type="domain" description="Disease resistance N-terminal" evidence="8">
    <location>
        <begin position="5"/>
        <end position="104"/>
    </location>
</feature>
<evidence type="ECO:0000259" key="7">
    <source>
        <dbReference type="Pfam" id="PF00931"/>
    </source>
</evidence>
<dbReference type="Pfam" id="PF00931">
    <property type="entry name" value="NB-ARC"/>
    <property type="match status" value="1"/>
</dbReference>
<evidence type="ECO:0000259" key="8">
    <source>
        <dbReference type="Pfam" id="PF18052"/>
    </source>
</evidence>
<evidence type="ECO:0000256" key="6">
    <source>
        <dbReference type="ARBA" id="ARBA00023054"/>
    </source>
</evidence>
<dbReference type="EnsemblPlants" id="KQK85414">
    <property type="protein sequence ID" value="KQK85414"/>
    <property type="gene ID" value="SETIT_020732mg"/>
</dbReference>
<dbReference type="Pfam" id="PF18052">
    <property type="entry name" value="Rx_N"/>
    <property type="match status" value="1"/>
</dbReference>
<dbReference type="CDD" id="cd14798">
    <property type="entry name" value="RX-CC_like"/>
    <property type="match status" value="1"/>
</dbReference>
<dbReference type="InterPro" id="IPR058922">
    <property type="entry name" value="WHD_DRP"/>
</dbReference>
<dbReference type="InParanoid" id="K3Z2G5"/>
<evidence type="ECO:0000256" key="4">
    <source>
        <dbReference type="ARBA" id="ARBA00022741"/>
    </source>
</evidence>
<feature type="domain" description="Disease resistance R13L4/SHOC-2-like LRR" evidence="10">
    <location>
        <begin position="460"/>
        <end position="772"/>
    </location>
</feature>
<dbReference type="Pfam" id="PF23559">
    <property type="entry name" value="WHD_DRP"/>
    <property type="match status" value="1"/>
</dbReference>
<sequence length="833" mass="94604">MAEAVVGLLIGKLGAALVKEAASSGASLLCHEASALKGLFGEIHEAKDELESMQAYLKAAERFKDTDETTGLFVDRIRGFAFEIEDVVDEFTYKLEDKHGGFVSKMKKRIKYASTWRRLAHKLNDIKGRLQGAKQQNQDYTMKQTDRNAGGIAFHANQALNFTRDEDLVGITEHKKQLVQWLATIKMDFYAAAWVTVSQSYDVQELLKKIAGEFGITADVANMEKERLAEIIYQYLQGKRCILVLDDVWTADVWSEIRTVFPSNCIGRFVITSRKHEVSLLGTSNSAIHLEPLDKDNSWELFCKSAFWNDGERKCPLHLKVLALKFVEKCEGLPIAIACIGSQLSAKGQTSAEWEKAYDELELQLVKNVMPRVETIIKVSLEDLPCDLKNCFLHCALFPEDYPIMRRAVMRHWICSGFIKKKGNQTLEEVAEEYLTELVNRSLLQVVERNHTGRPSNASHIRSLHVFERYINIDLLRPILTSSYLLSTLDLKGACIKMLPTEVFNLFNLRYLGLRYTAIESLPETIGRLQNLEVLDAFNAQLLYLPNNIVKLQKLRYIYACNVYQGEGDIRPIIGVKVPSGIRHLTSLQALQCVEASPEILREVGDLTELRTFSVCNVRSEHSGNLRDAVNKMSHLVHLEITTLGEEEVLQLEGVCLPPTVSKLVLQGQLEKKSIHKVLSSWSHLSSLTRLQMEFCRIDEESFPSLLVLRGLCHLDLIKAFDGKKLHFTAGCFPRLQRLLIWHAPQLNQVQIEQGAMSNLAQLYFGHCPMLKFLPQDIEHLKNLVELGLKDASDELVERLWRKGGPDECKDDRMDISHIRKVIVIMGTRQWIM</sequence>
<keyword evidence="2" id="KW-0433">Leucine-rich repeat</keyword>
<dbReference type="EnsemblPlants" id="KQK85413">
    <property type="protein sequence ID" value="KQK85413"/>
    <property type="gene ID" value="SETIT_020732mg"/>
</dbReference>
<evidence type="ECO:0000313" key="12">
    <source>
        <dbReference type="Proteomes" id="UP000004995"/>
    </source>
</evidence>
<keyword evidence="12" id="KW-1185">Reference proteome</keyword>
<dbReference type="GO" id="GO:0043531">
    <property type="term" value="F:ADP binding"/>
    <property type="evidence" value="ECO:0007669"/>
    <property type="project" value="InterPro"/>
</dbReference>
<dbReference type="Gene3D" id="3.80.10.10">
    <property type="entry name" value="Ribonuclease Inhibitor"/>
    <property type="match status" value="1"/>
</dbReference>
<evidence type="ECO:0000256" key="5">
    <source>
        <dbReference type="ARBA" id="ARBA00022821"/>
    </source>
</evidence>
<dbReference type="InterPro" id="IPR044974">
    <property type="entry name" value="Disease_R_plants"/>
</dbReference>
<dbReference type="InterPro" id="IPR042197">
    <property type="entry name" value="Apaf_helical"/>
</dbReference>
<dbReference type="FunFam" id="1.10.10.10:FF:000322">
    <property type="entry name" value="Probable disease resistance protein At1g63360"/>
    <property type="match status" value="1"/>
</dbReference>
<evidence type="ECO:0000256" key="2">
    <source>
        <dbReference type="ARBA" id="ARBA00022614"/>
    </source>
</evidence>
<reference evidence="12" key="1">
    <citation type="journal article" date="2012" name="Nat. Biotechnol.">
        <title>Reference genome sequence of the model plant Setaria.</title>
        <authorList>
            <person name="Bennetzen J.L."/>
            <person name="Schmutz J."/>
            <person name="Wang H."/>
            <person name="Percifield R."/>
            <person name="Hawkins J."/>
            <person name="Pontaroli A.C."/>
            <person name="Estep M."/>
            <person name="Feng L."/>
            <person name="Vaughn J.N."/>
            <person name="Grimwood J."/>
            <person name="Jenkins J."/>
            <person name="Barry K."/>
            <person name="Lindquist E."/>
            <person name="Hellsten U."/>
            <person name="Deshpande S."/>
            <person name="Wang X."/>
            <person name="Wu X."/>
            <person name="Mitros T."/>
            <person name="Triplett J."/>
            <person name="Yang X."/>
            <person name="Ye C.Y."/>
            <person name="Mauro-Herrera M."/>
            <person name="Wang L."/>
            <person name="Li P."/>
            <person name="Sharma M."/>
            <person name="Sharma R."/>
            <person name="Ronald P.C."/>
            <person name="Panaud O."/>
            <person name="Kellogg E.A."/>
            <person name="Brutnell T.P."/>
            <person name="Doust A.N."/>
            <person name="Tuskan G.A."/>
            <person name="Rokhsar D."/>
            <person name="Devos K.M."/>
        </authorList>
    </citation>
    <scope>NUCLEOTIDE SEQUENCE [LARGE SCALE GENOMIC DNA]</scope>
    <source>
        <strain evidence="12">cv. Yugu1</strain>
    </source>
</reference>
<dbReference type="Gramene" id="KQK85414">
    <property type="protein sequence ID" value="KQK85414"/>
    <property type="gene ID" value="SETIT_020732mg"/>
</dbReference>
<feature type="domain" description="NB-ARC" evidence="7">
    <location>
        <begin position="176"/>
        <end position="309"/>
    </location>
</feature>
<organism evidence="11 12">
    <name type="scientific">Setaria italica</name>
    <name type="common">Foxtail millet</name>
    <name type="synonym">Panicum italicum</name>
    <dbReference type="NCBI Taxonomy" id="4555"/>
    <lineage>
        <taxon>Eukaryota</taxon>
        <taxon>Viridiplantae</taxon>
        <taxon>Streptophyta</taxon>
        <taxon>Embryophyta</taxon>
        <taxon>Tracheophyta</taxon>
        <taxon>Spermatophyta</taxon>
        <taxon>Magnoliopsida</taxon>
        <taxon>Liliopsida</taxon>
        <taxon>Poales</taxon>
        <taxon>Poaceae</taxon>
        <taxon>PACMAD clade</taxon>
        <taxon>Panicoideae</taxon>
        <taxon>Panicodae</taxon>
        <taxon>Paniceae</taxon>
        <taxon>Cenchrinae</taxon>
        <taxon>Setaria</taxon>
    </lineage>
</organism>
<keyword evidence="6" id="KW-0175">Coiled coil</keyword>
<evidence type="ECO:0000259" key="10">
    <source>
        <dbReference type="Pfam" id="PF23598"/>
    </source>
</evidence>
<evidence type="ECO:0000256" key="3">
    <source>
        <dbReference type="ARBA" id="ARBA00022737"/>
    </source>
</evidence>
<protein>
    <recommendedName>
        <fullName evidence="13">NB-ARC domain-containing protein</fullName>
    </recommendedName>
</protein>
<keyword evidence="3" id="KW-0677">Repeat</keyword>
<dbReference type="SUPFAM" id="SSF52540">
    <property type="entry name" value="P-loop containing nucleoside triphosphate hydrolases"/>
    <property type="match status" value="1"/>
</dbReference>
<dbReference type="HOGENOM" id="CLU_000837_25_4_1"/>
<feature type="domain" description="Disease resistance protein winged helix" evidence="9">
    <location>
        <begin position="397"/>
        <end position="456"/>
    </location>
</feature>
<comment type="similarity">
    <text evidence="1">Belongs to the disease resistance NB-LRR family.</text>
</comment>
<dbReference type="Gene3D" id="1.20.5.4130">
    <property type="match status" value="1"/>
</dbReference>
<dbReference type="InterPro" id="IPR027417">
    <property type="entry name" value="P-loop_NTPase"/>
</dbReference>
<dbReference type="AlphaFoldDB" id="K3Z2G5"/>
<name>K3Z2G5_SETIT</name>
<keyword evidence="4" id="KW-0547">Nucleotide-binding</keyword>
<dbReference type="InterPro" id="IPR032675">
    <property type="entry name" value="LRR_dom_sf"/>
</dbReference>
<dbReference type="Gramene" id="KQK85413">
    <property type="protein sequence ID" value="KQK85413"/>
    <property type="gene ID" value="SETIT_020732mg"/>
</dbReference>
<evidence type="ECO:0000313" key="11">
    <source>
        <dbReference type="EnsemblPlants" id="KQK85414"/>
    </source>
</evidence>
<dbReference type="Proteomes" id="UP000004995">
    <property type="component" value="Unassembled WGS sequence"/>
</dbReference>
<dbReference type="PANTHER" id="PTHR23155:SF931">
    <property type="entry name" value="OS01G0547000 PROTEIN"/>
    <property type="match status" value="1"/>
</dbReference>
<dbReference type="InterPro" id="IPR038005">
    <property type="entry name" value="RX-like_CC"/>
</dbReference>
<accession>K3Z2G5</accession>
<dbReference type="eggNOG" id="KOG4658">
    <property type="taxonomic scope" value="Eukaryota"/>
</dbReference>
<dbReference type="InterPro" id="IPR041118">
    <property type="entry name" value="Rx_N"/>
</dbReference>
<evidence type="ECO:0008006" key="13">
    <source>
        <dbReference type="Google" id="ProtNLM"/>
    </source>
</evidence>
<proteinExistence type="inferred from homology"/>
<keyword evidence="5" id="KW-0611">Plant defense</keyword>
<reference evidence="11" key="2">
    <citation type="submission" date="2018-08" db="UniProtKB">
        <authorList>
            <consortium name="EnsemblPlants"/>
        </authorList>
    </citation>
    <scope>IDENTIFICATION</scope>
    <source>
        <strain evidence="11">Yugu1</strain>
    </source>
</reference>
<dbReference type="InterPro" id="IPR055414">
    <property type="entry name" value="LRR_R13L4/SHOC2-like"/>
</dbReference>
<dbReference type="Gene3D" id="1.10.8.430">
    <property type="entry name" value="Helical domain of apoptotic protease-activating factors"/>
    <property type="match status" value="1"/>
</dbReference>
<evidence type="ECO:0000259" key="9">
    <source>
        <dbReference type="Pfam" id="PF23559"/>
    </source>
</evidence>
<dbReference type="OMA" id="ISDEWED"/>
<dbReference type="STRING" id="4555.K3Z2G5"/>
<dbReference type="PRINTS" id="PR00364">
    <property type="entry name" value="DISEASERSIST"/>
</dbReference>
<dbReference type="Gene3D" id="3.40.50.300">
    <property type="entry name" value="P-loop containing nucleotide triphosphate hydrolases"/>
    <property type="match status" value="1"/>
</dbReference>
<dbReference type="SUPFAM" id="SSF52058">
    <property type="entry name" value="L domain-like"/>
    <property type="match status" value="1"/>
</dbReference>
<evidence type="ECO:0000256" key="1">
    <source>
        <dbReference type="ARBA" id="ARBA00008894"/>
    </source>
</evidence>
<dbReference type="GO" id="GO:0002758">
    <property type="term" value="P:innate immune response-activating signaling pathway"/>
    <property type="evidence" value="ECO:0007669"/>
    <property type="project" value="UniProtKB-ARBA"/>
</dbReference>
<dbReference type="GO" id="GO:0042742">
    <property type="term" value="P:defense response to bacterium"/>
    <property type="evidence" value="ECO:0007669"/>
    <property type="project" value="UniProtKB-ARBA"/>
</dbReference>
<dbReference type="PANTHER" id="PTHR23155">
    <property type="entry name" value="DISEASE RESISTANCE PROTEIN RP"/>
    <property type="match status" value="1"/>
</dbReference>
<dbReference type="GO" id="GO:0009626">
    <property type="term" value="P:plant-type hypersensitive response"/>
    <property type="evidence" value="ECO:0007669"/>
    <property type="project" value="UniProtKB-ARBA"/>
</dbReference>
<dbReference type="Pfam" id="PF23598">
    <property type="entry name" value="LRR_14"/>
    <property type="match status" value="1"/>
</dbReference>
<dbReference type="Gene3D" id="1.10.10.10">
    <property type="entry name" value="Winged helix-like DNA-binding domain superfamily/Winged helix DNA-binding domain"/>
    <property type="match status" value="1"/>
</dbReference>